<keyword evidence="3" id="KW-0288">FMN</keyword>
<evidence type="ECO:0000256" key="3">
    <source>
        <dbReference type="ARBA" id="ARBA00022643"/>
    </source>
</evidence>
<dbReference type="RefSeq" id="WP_143381597.1">
    <property type="nucleotide sequence ID" value="NZ_CP041637.1"/>
</dbReference>
<dbReference type="CDD" id="cd04730">
    <property type="entry name" value="NPD_like"/>
    <property type="match status" value="1"/>
</dbReference>
<dbReference type="Proteomes" id="UP000319209">
    <property type="component" value="Chromosome"/>
</dbReference>
<dbReference type="KEGG" id="fop:FNB79_12360"/>
<evidence type="ECO:0000256" key="4">
    <source>
        <dbReference type="ARBA" id="ARBA00023002"/>
    </source>
</evidence>
<dbReference type="PANTHER" id="PTHR42747">
    <property type="entry name" value="NITRONATE MONOOXYGENASE-RELATED"/>
    <property type="match status" value="1"/>
</dbReference>
<dbReference type="PANTHER" id="PTHR42747:SF4">
    <property type="entry name" value="BLR1330 PROTEIN"/>
    <property type="match status" value="1"/>
</dbReference>
<keyword evidence="7" id="KW-1185">Reference proteome</keyword>
<dbReference type="GO" id="GO:0006207">
    <property type="term" value="P:'de novo' pyrimidine nucleobase biosynthetic process"/>
    <property type="evidence" value="ECO:0007669"/>
    <property type="project" value="InterPro"/>
</dbReference>
<keyword evidence="2" id="KW-0285">Flavoprotein</keyword>
<dbReference type="PROSITE" id="PS00912">
    <property type="entry name" value="DHODEHASE_2"/>
    <property type="match status" value="1"/>
</dbReference>
<dbReference type="OrthoDB" id="9778912at2"/>
<gene>
    <name evidence="6" type="ORF">FNB79_12360</name>
</gene>
<dbReference type="SUPFAM" id="SSF51412">
    <property type="entry name" value="Inosine monophosphate dehydrogenase (IMPDH)"/>
    <property type="match status" value="1"/>
</dbReference>
<evidence type="ECO:0000256" key="5">
    <source>
        <dbReference type="ARBA" id="ARBA00023033"/>
    </source>
</evidence>
<dbReference type="Pfam" id="PF03060">
    <property type="entry name" value="NMO"/>
    <property type="match status" value="1"/>
</dbReference>
<dbReference type="GO" id="GO:0018580">
    <property type="term" value="F:nitronate monooxygenase activity"/>
    <property type="evidence" value="ECO:0007669"/>
    <property type="project" value="InterPro"/>
</dbReference>
<protein>
    <submittedName>
        <fullName evidence="6">Nitronate monooxygenase</fullName>
    </submittedName>
</protein>
<organism evidence="6 7">
    <name type="scientific">Formosa sediminum</name>
    <dbReference type="NCBI Taxonomy" id="2594004"/>
    <lineage>
        <taxon>Bacteria</taxon>
        <taxon>Pseudomonadati</taxon>
        <taxon>Bacteroidota</taxon>
        <taxon>Flavobacteriia</taxon>
        <taxon>Flavobacteriales</taxon>
        <taxon>Flavobacteriaceae</taxon>
        <taxon>Formosa</taxon>
    </lineage>
</organism>
<dbReference type="GO" id="GO:0016627">
    <property type="term" value="F:oxidoreductase activity, acting on the CH-CH group of donors"/>
    <property type="evidence" value="ECO:0007669"/>
    <property type="project" value="InterPro"/>
</dbReference>
<dbReference type="InterPro" id="IPR004136">
    <property type="entry name" value="NMO"/>
</dbReference>
<dbReference type="InterPro" id="IPR013785">
    <property type="entry name" value="Aldolase_TIM"/>
</dbReference>
<sequence length="315" mass="34028">MQTKLTNLLQIKYPIILAPMFLVSNVAMVKAAMQSGIAGCIPALNYRTLPELKSAINELKAVKVKGGAFGFNLIVNKSNIKYKDQLEVLCQEGCDFIITSLGSPEETIKKAHEAGIKVFCDVTDLKSAQKVEGLGADAIIAVNNQAGGHRGELSPRALIQELTLHCNIPVISAGGVGTRADVETMIKYGAAGVSVGSPFIASVEAGVTKEYKQACVDYGAKDIVMTERISGTPCTVINTPYVQNIGTSQPWYEKLLNKNKSLKKWVKMMRFAIGMKATEKAAKEVTYKTVWVAGPSIEYTKSILPVKDIVSKLVN</sequence>
<name>A0A516GT80_9FLAO</name>
<dbReference type="EMBL" id="CP041637">
    <property type="protein sequence ID" value="QDO94721.1"/>
    <property type="molecule type" value="Genomic_DNA"/>
</dbReference>
<keyword evidence="5 6" id="KW-0503">Monooxygenase</keyword>
<reference evidence="6 7" key="1">
    <citation type="submission" date="2019-07" db="EMBL/GenBank/DDBJ databases">
        <title>Genome sequencing for Formosa sp. PS13.</title>
        <authorList>
            <person name="Park S.-J."/>
        </authorList>
    </citation>
    <scope>NUCLEOTIDE SEQUENCE [LARGE SCALE GENOMIC DNA]</scope>
    <source>
        <strain evidence="6 7">PS13</strain>
    </source>
</reference>
<accession>A0A516GT80</accession>
<evidence type="ECO:0000256" key="2">
    <source>
        <dbReference type="ARBA" id="ARBA00022630"/>
    </source>
</evidence>
<evidence type="ECO:0000256" key="1">
    <source>
        <dbReference type="ARBA" id="ARBA00009881"/>
    </source>
</evidence>
<dbReference type="Gene3D" id="3.20.20.70">
    <property type="entry name" value="Aldolase class I"/>
    <property type="match status" value="1"/>
</dbReference>
<keyword evidence="4" id="KW-0560">Oxidoreductase</keyword>
<dbReference type="AlphaFoldDB" id="A0A516GT80"/>
<evidence type="ECO:0000313" key="6">
    <source>
        <dbReference type="EMBL" id="QDO94721.1"/>
    </source>
</evidence>
<dbReference type="InterPro" id="IPR001295">
    <property type="entry name" value="Dihydroorotate_DH_CS"/>
</dbReference>
<proteinExistence type="inferred from homology"/>
<evidence type="ECO:0000313" key="7">
    <source>
        <dbReference type="Proteomes" id="UP000319209"/>
    </source>
</evidence>
<comment type="similarity">
    <text evidence="1">Belongs to the nitronate monooxygenase family. NMO class I subfamily.</text>
</comment>